<dbReference type="PROSITE" id="PS50828">
    <property type="entry name" value="SMR"/>
    <property type="match status" value="1"/>
</dbReference>
<dbReference type="PANTHER" id="PTHR46535:SF1">
    <property type="entry name" value="NEDD4-BINDING PROTEIN 2"/>
    <property type="match status" value="1"/>
</dbReference>
<protein>
    <recommendedName>
        <fullName evidence="1">Smr domain-containing protein</fullName>
    </recommendedName>
</protein>
<proteinExistence type="predicted"/>
<dbReference type="SMART" id="SM01162">
    <property type="entry name" value="DUF1771"/>
    <property type="match status" value="1"/>
</dbReference>
<dbReference type="InterPro" id="IPR013899">
    <property type="entry name" value="DUF1771"/>
</dbReference>
<dbReference type="InterPro" id="IPR052772">
    <property type="entry name" value="Endo/PolyKinase_Domain-Protein"/>
</dbReference>
<dbReference type="SMART" id="SM00463">
    <property type="entry name" value="SMR"/>
    <property type="match status" value="1"/>
</dbReference>
<evidence type="ECO:0000313" key="2">
    <source>
        <dbReference type="EMBL" id="NDV36610.1"/>
    </source>
</evidence>
<accession>A0A6B2LIG8</accession>
<evidence type="ECO:0000259" key="1">
    <source>
        <dbReference type="PROSITE" id="PS50828"/>
    </source>
</evidence>
<dbReference type="SUPFAM" id="SSF160443">
    <property type="entry name" value="SMR domain-like"/>
    <property type="match status" value="1"/>
</dbReference>
<dbReference type="InterPro" id="IPR036063">
    <property type="entry name" value="Smr_dom_sf"/>
</dbReference>
<dbReference type="Pfam" id="PF08590">
    <property type="entry name" value="DUF1771"/>
    <property type="match status" value="1"/>
</dbReference>
<name>A0A6B2LIG8_9EUKA</name>
<dbReference type="PANTHER" id="PTHR46535">
    <property type="entry name" value="NEDD4-BINDING PROTEIN 2"/>
    <property type="match status" value="1"/>
</dbReference>
<reference evidence="2" key="1">
    <citation type="journal article" date="2020" name="J. Eukaryot. Microbiol.">
        <title>De novo Sequencing, Assembly and Annotation of the Transcriptome for the Free-Living Testate Amoeba Arcella intermedia.</title>
        <authorList>
            <person name="Ribeiro G.M."/>
            <person name="Porfirio-Sousa A.L."/>
            <person name="Maurer-Alcala X.X."/>
            <person name="Katz L.A."/>
            <person name="Lahr D.J.G."/>
        </authorList>
    </citation>
    <scope>NUCLEOTIDE SEQUENCE</scope>
</reference>
<sequence>MYTAQDLGHQDSDDLFQKERKAAIIALKKRDKYFDQACRAYDEGDHVSAKALAKQGHEQNDKFHQLNNEASQRIFTARNAHLPHYVVDLHGLLAQEAIDKTWERLEQLSSVANQGTTKVTLEIITGAGKHQTGLPILRPILAEFLETNNFTFREPHPGRFIINVPKTLHFSK</sequence>
<dbReference type="AlphaFoldDB" id="A0A6B2LIG8"/>
<dbReference type="GO" id="GO:0005634">
    <property type="term" value="C:nucleus"/>
    <property type="evidence" value="ECO:0007669"/>
    <property type="project" value="TreeGrafter"/>
</dbReference>
<dbReference type="GO" id="GO:0004519">
    <property type="term" value="F:endonuclease activity"/>
    <property type="evidence" value="ECO:0007669"/>
    <property type="project" value="TreeGrafter"/>
</dbReference>
<dbReference type="InterPro" id="IPR002625">
    <property type="entry name" value="Smr_dom"/>
</dbReference>
<organism evidence="2">
    <name type="scientific">Arcella intermedia</name>
    <dbReference type="NCBI Taxonomy" id="1963864"/>
    <lineage>
        <taxon>Eukaryota</taxon>
        <taxon>Amoebozoa</taxon>
        <taxon>Tubulinea</taxon>
        <taxon>Elardia</taxon>
        <taxon>Arcellinida</taxon>
        <taxon>Sphaerothecina</taxon>
        <taxon>Arcellidae</taxon>
        <taxon>Arcella</taxon>
    </lineage>
</organism>
<feature type="domain" description="Smr" evidence="1">
    <location>
        <begin position="87"/>
        <end position="170"/>
    </location>
</feature>
<dbReference type="EMBL" id="GIBP01007641">
    <property type="protein sequence ID" value="NDV36610.1"/>
    <property type="molecule type" value="Transcribed_RNA"/>
</dbReference>
<dbReference type="Gene3D" id="3.30.1370.110">
    <property type="match status" value="1"/>
</dbReference>